<dbReference type="EMBL" id="JASGBP010000002">
    <property type="protein sequence ID" value="MDI9256765.1"/>
    <property type="molecule type" value="Genomic_DNA"/>
</dbReference>
<dbReference type="Pfam" id="PF19335">
    <property type="entry name" value="HMBD"/>
    <property type="match status" value="1"/>
</dbReference>
<gene>
    <name evidence="2" type="ORF">QHT84_04990</name>
</gene>
<evidence type="ECO:0000313" key="2">
    <source>
        <dbReference type="EMBL" id="MDI9256765.1"/>
    </source>
</evidence>
<organism evidence="2 3">
    <name type="scientific">Flavobacterium sedimenticola</name>
    <dbReference type="NCBI Taxonomy" id="3043286"/>
    <lineage>
        <taxon>Bacteria</taxon>
        <taxon>Pseudomonadati</taxon>
        <taxon>Bacteroidota</taxon>
        <taxon>Flavobacteriia</taxon>
        <taxon>Flavobacteriales</taxon>
        <taxon>Flavobacteriaceae</taxon>
        <taxon>Flavobacterium</taxon>
    </lineage>
</organism>
<reference evidence="2 3" key="1">
    <citation type="submission" date="2023-05" db="EMBL/GenBank/DDBJ databases">
        <title>Flavobacterium sedimenti sp. nov., isolated from the sediment.</title>
        <authorList>
            <person name="Wu N."/>
        </authorList>
    </citation>
    <scope>NUCLEOTIDE SEQUENCE [LARGE SCALE GENOMIC DNA]</scope>
    <source>
        <strain evidence="2 3">YZ-48</strain>
    </source>
</reference>
<dbReference type="Proteomes" id="UP001230035">
    <property type="component" value="Unassembled WGS sequence"/>
</dbReference>
<name>A0ABT6XNU5_9FLAO</name>
<evidence type="ECO:0000259" key="1">
    <source>
        <dbReference type="Pfam" id="PF19335"/>
    </source>
</evidence>
<feature type="domain" description="Heavy metal binding" evidence="1">
    <location>
        <begin position="61"/>
        <end position="86"/>
    </location>
</feature>
<comment type="caution">
    <text evidence="2">The sequence shown here is derived from an EMBL/GenBank/DDBJ whole genome shotgun (WGS) entry which is preliminary data.</text>
</comment>
<sequence>MKNIFYIAAVAVLTLVSCKPKTDNAEHHVGHEHHSDSIVISKDTTTVTGSNAVNKDAMALYACPMHPEVQGKKGEACSKCGMELTEPVTK</sequence>
<dbReference type="PROSITE" id="PS51257">
    <property type="entry name" value="PROKAR_LIPOPROTEIN"/>
    <property type="match status" value="1"/>
</dbReference>
<keyword evidence="3" id="KW-1185">Reference proteome</keyword>
<dbReference type="InterPro" id="IPR045800">
    <property type="entry name" value="HMBD"/>
</dbReference>
<protein>
    <submittedName>
        <fullName evidence="2">Heavy metal-binding domain-containing protein</fullName>
    </submittedName>
</protein>
<proteinExistence type="predicted"/>
<evidence type="ECO:0000313" key="3">
    <source>
        <dbReference type="Proteomes" id="UP001230035"/>
    </source>
</evidence>
<accession>A0ABT6XNU5</accession>
<dbReference type="RefSeq" id="WP_283238452.1">
    <property type="nucleotide sequence ID" value="NZ_JASGBP010000002.1"/>
</dbReference>